<name>A0A8T2PXG3_9TELE</name>
<dbReference type="EMBL" id="JAFBMS010000001">
    <property type="protein sequence ID" value="KAG9355906.1"/>
    <property type="molecule type" value="Genomic_DNA"/>
</dbReference>
<evidence type="ECO:0000313" key="2">
    <source>
        <dbReference type="Proteomes" id="UP000824540"/>
    </source>
</evidence>
<protein>
    <submittedName>
        <fullName evidence="1">Uncharacterized protein</fullName>
    </submittedName>
</protein>
<sequence>MQFASLPLGGDTSHSRGSLASVADLTPAMPTAVHLIVNDGRCGDEGVGGWGLYAVPDCRARCSDHADYRADCNAASPHLPSSPLPPTLTAKAAAHLGTTADVVLKLGLEILP</sequence>
<keyword evidence="2" id="KW-1185">Reference proteome</keyword>
<accession>A0A8T2PXG3</accession>
<evidence type="ECO:0000313" key="1">
    <source>
        <dbReference type="EMBL" id="KAG9355906.1"/>
    </source>
</evidence>
<comment type="caution">
    <text evidence="1">The sequence shown here is derived from an EMBL/GenBank/DDBJ whole genome shotgun (WGS) entry which is preliminary data.</text>
</comment>
<reference evidence="1" key="1">
    <citation type="thesis" date="2021" institute="BYU ScholarsArchive" country="Provo, UT, USA">
        <title>Applications of and Algorithms for Genome Assembly and Genomic Analyses with an Emphasis on Marine Teleosts.</title>
        <authorList>
            <person name="Pickett B.D."/>
        </authorList>
    </citation>
    <scope>NUCLEOTIDE SEQUENCE</scope>
    <source>
        <strain evidence="1">HI-2016</strain>
    </source>
</reference>
<gene>
    <name evidence="1" type="ORF">JZ751_000750</name>
</gene>
<dbReference type="AlphaFoldDB" id="A0A8T2PXG3"/>
<dbReference type="Proteomes" id="UP000824540">
    <property type="component" value="Unassembled WGS sequence"/>
</dbReference>
<proteinExistence type="predicted"/>
<organism evidence="1 2">
    <name type="scientific">Albula glossodonta</name>
    <name type="common">roundjaw bonefish</name>
    <dbReference type="NCBI Taxonomy" id="121402"/>
    <lineage>
        <taxon>Eukaryota</taxon>
        <taxon>Metazoa</taxon>
        <taxon>Chordata</taxon>
        <taxon>Craniata</taxon>
        <taxon>Vertebrata</taxon>
        <taxon>Euteleostomi</taxon>
        <taxon>Actinopterygii</taxon>
        <taxon>Neopterygii</taxon>
        <taxon>Teleostei</taxon>
        <taxon>Albuliformes</taxon>
        <taxon>Albulidae</taxon>
        <taxon>Albula</taxon>
    </lineage>
</organism>